<dbReference type="SUPFAM" id="SSF48239">
    <property type="entry name" value="Terpenoid cyclases/Protein prenyltransferases"/>
    <property type="match status" value="1"/>
</dbReference>
<gene>
    <name evidence="2" type="ORF">THTE_3916</name>
</gene>
<dbReference type="RefSeq" id="WP_095416285.1">
    <property type="nucleotide sequence ID" value="NZ_CP018477.1"/>
</dbReference>
<dbReference type="Gene3D" id="1.50.10.20">
    <property type="match status" value="2"/>
</dbReference>
<dbReference type="EMBL" id="CP018477">
    <property type="protein sequence ID" value="ASV76517.1"/>
    <property type="molecule type" value="Genomic_DNA"/>
</dbReference>
<dbReference type="CDD" id="cd00688">
    <property type="entry name" value="ISOPREN_C2_like"/>
    <property type="match status" value="1"/>
</dbReference>
<feature type="domain" description="Squalene cyclase C-terminal" evidence="1">
    <location>
        <begin position="74"/>
        <end position="229"/>
    </location>
</feature>
<dbReference type="OrthoDB" id="179940at2"/>
<keyword evidence="3" id="KW-1185">Reference proteome</keyword>
<name>A0A286RKN8_9BACT</name>
<dbReference type="AlphaFoldDB" id="A0A286RKN8"/>
<evidence type="ECO:0000313" key="3">
    <source>
        <dbReference type="Proteomes" id="UP000215086"/>
    </source>
</evidence>
<dbReference type="KEGG" id="ttf:THTE_3916"/>
<protein>
    <recommendedName>
        <fullName evidence="1">Squalene cyclase C-terminal domain-containing protein</fullName>
    </recommendedName>
</protein>
<evidence type="ECO:0000313" key="2">
    <source>
        <dbReference type="EMBL" id="ASV76517.1"/>
    </source>
</evidence>
<dbReference type="InterPro" id="IPR008930">
    <property type="entry name" value="Terpenoid_cyclase/PrenylTrfase"/>
</dbReference>
<dbReference type="Proteomes" id="UP000215086">
    <property type="component" value="Chromosome"/>
</dbReference>
<dbReference type="Pfam" id="PF13243">
    <property type="entry name" value="SQHop_cyclase_C"/>
    <property type="match status" value="1"/>
</dbReference>
<sequence length="399" mass="43801">MSKRSFSFWILPVAIAIHSITLWTISCGGVYGEEAAAVRVGPDPTAYKTCVDKGVNYLVTHQMPDGSFSPETGVGITALAVAALVRSGLTTHDPPVRAGLAYLEKQIQPDGGIYTPEGFYKNYETCIAMMCFQWADPERYKDVIARAEKFVKDIQWDESEDKNPSDYFYGGAGYGRSKRPDLSNTAFLIDALRAVGRGPDDPAIQKALIFVSRCQNLETEYNTTPFASKNPDGGFYYTCAAGGQSMAGQTPTGGLRSYGSMTYAGLKSLIYAGLTADDPRVQAAKRWIAQHYDLDSNPGLGQQGLYYYYHTFAKTMDALGEPFFVDAQGRRHDWRAELFEALAKRQREDGSWVNTADRWMEGDPNLVTAYALLALSYCRPTEIKPTGTGSTQSGGSARP</sequence>
<dbReference type="PROSITE" id="PS51257">
    <property type="entry name" value="PROKAR_LIPOPROTEIN"/>
    <property type="match status" value="1"/>
</dbReference>
<reference evidence="2 3" key="1">
    <citation type="journal article" name="Front. Microbiol.">
        <title>Sugar Metabolism of the First Thermophilic Planctomycete Thermogutta terrifontis: Comparative Genomic and Transcriptomic Approaches.</title>
        <authorList>
            <person name="Elcheninov A.G."/>
            <person name="Menzel P."/>
            <person name="Gudbergsdottir S.R."/>
            <person name="Slesarev A.I."/>
            <person name="Kadnikov V.V."/>
            <person name="Krogh A."/>
            <person name="Bonch-Osmolovskaya E.A."/>
            <person name="Peng X."/>
            <person name="Kublanov I.V."/>
        </authorList>
    </citation>
    <scope>NUCLEOTIDE SEQUENCE [LARGE SCALE GENOMIC DNA]</scope>
    <source>
        <strain evidence="2 3">R1</strain>
    </source>
</reference>
<accession>A0A286RKN8</accession>
<evidence type="ECO:0000259" key="1">
    <source>
        <dbReference type="Pfam" id="PF13243"/>
    </source>
</evidence>
<dbReference type="InterPro" id="IPR032696">
    <property type="entry name" value="SQ_cyclase_C"/>
</dbReference>
<proteinExistence type="predicted"/>
<organism evidence="2 3">
    <name type="scientific">Thermogutta terrifontis</name>
    <dbReference type="NCBI Taxonomy" id="1331910"/>
    <lineage>
        <taxon>Bacteria</taxon>
        <taxon>Pseudomonadati</taxon>
        <taxon>Planctomycetota</taxon>
        <taxon>Planctomycetia</taxon>
        <taxon>Pirellulales</taxon>
        <taxon>Thermoguttaceae</taxon>
        <taxon>Thermogutta</taxon>
    </lineage>
</organism>